<dbReference type="PROSITE" id="PS50853">
    <property type="entry name" value="FN3"/>
    <property type="match status" value="1"/>
</dbReference>
<dbReference type="Gene3D" id="2.60.40.10">
    <property type="entry name" value="Immunoglobulins"/>
    <property type="match status" value="5"/>
</dbReference>
<keyword evidence="1" id="KW-0378">Hydrolase</keyword>
<dbReference type="EMBL" id="BOPF01000006">
    <property type="protein sequence ID" value="GIJ45015.1"/>
    <property type="molecule type" value="Genomic_DNA"/>
</dbReference>
<evidence type="ECO:0000259" key="4">
    <source>
        <dbReference type="PROSITE" id="PS50853"/>
    </source>
</evidence>
<dbReference type="InterPro" id="IPR013783">
    <property type="entry name" value="Ig-like_fold"/>
</dbReference>
<dbReference type="SUPFAM" id="SSF50985">
    <property type="entry name" value="RCC1/BLIP-II"/>
    <property type="match status" value="3"/>
</dbReference>
<dbReference type="Proteomes" id="UP000619260">
    <property type="component" value="Unassembled WGS sequence"/>
</dbReference>
<protein>
    <recommendedName>
        <fullName evidence="4">Fibronectin type-III domain-containing protein</fullName>
    </recommendedName>
</protein>
<keyword evidence="2" id="KW-0624">Polysaccharide degradation</keyword>
<evidence type="ECO:0000313" key="5">
    <source>
        <dbReference type="EMBL" id="GIJ45015.1"/>
    </source>
</evidence>
<keyword evidence="2" id="KW-0119">Carbohydrate metabolism</keyword>
<feature type="domain" description="Fibronectin type-III" evidence="4">
    <location>
        <begin position="294"/>
        <end position="379"/>
    </location>
</feature>
<evidence type="ECO:0000256" key="1">
    <source>
        <dbReference type="ARBA" id="ARBA00023295"/>
    </source>
</evidence>
<dbReference type="PROSITE" id="PS50012">
    <property type="entry name" value="RCC1_3"/>
    <property type="match status" value="4"/>
</dbReference>
<dbReference type="Pfam" id="PF13540">
    <property type="entry name" value="RCC1_2"/>
    <property type="match status" value="3"/>
</dbReference>
<name>A0A8J3YJB7_9ACTN</name>
<dbReference type="Gene3D" id="2.130.10.30">
    <property type="entry name" value="Regulator of chromosome condensation 1/beta-lactamase-inhibitor protein II"/>
    <property type="match status" value="4"/>
</dbReference>
<dbReference type="SUPFAM" id="SSF49265">
    <property type="entry name" value="Fibronectin type III"/>
    <property type="match status" value="3"/>
</dbReference>
<comment type="caution">
    <text evidence="5">The sequence shown here is derived from an EMBL/GenBank/DDBJ whole genome shotgun (WGS) entry which is preliminary data.</text>
</comment>
<accession>A0A8J3YJB7</accession>
<gene>
    <name evidence="5" type="ORF">Val02_19010</name>
</gene>
<evidence type="ECO:0000256" key="3">
    <source>
        <dbReference type="SAM" id="SignalP"/>
    </source>
</evidence>
<dbReference type="SMART" id="SM00060">
    <property type="entry name" value="FN3"/>
    <property type="match status" value="7"/>
</dbReference>
<dbReference type="GO" id="GO:0016798">
    <property type="term" value="F:hydrolase activity, acting on glycosyl bonds"/>
    <property type="evidence" value="ECO:0007669"/>
    <property type="project" value="UniProtKB-KW"/>
</dbReference>
<dbReference type="InterPro" id="IPR009091">
    <property type="entry name" value="RCC1/BLIP-II"/>
</dbReference>
<dbReference type="GO" id="GO:0005085">
    <property type="term" value="F:guanyl-nucleotide exchange factor activity"/>
    <property type="evidence" value="ECO:0007669"/>
    <property type="project" value="TreeGrafter"/>
</dbReference>
<feature type="signal peptide" evidence="3">
    <location>
        <begin position="1"/>
        <end position="27"/>
    </location>
</feature>
<keyword evidence="3" id="KW-0732">Signal</keyword>
<dbReference type="CDD" id="cd00063">
    <property type="entry name" value="FN3"/>
    <property type="match status" value="3"/>
</dbReference>
<dbReference type="InterPro" id="IPR000408">
    <property type="entry name" value="Reg_chr_condens"/>
</dbReference>
<organism evidence="5 6">
    <name type="scientific">Virgisporangium aliadipatigenens</name>
    <dbReference type="NCBI Taxonomy" id="741659"/>
    <lineage>
        <taxon>Bacteria</taxon>
        <taxon>Bacillati</taxon>
        <taxon>Actinomycetota</taxon>
        <taxon>Actinomycetes</taxon>
        <taxon>Micromonosporales</taxon>
        <taxon>Micromonosporaceae</taxon>
        <taxon>Virgisporangium</taxon>
    </lineage>
</organism>
<keyword evidence="1" id="KW-0326">Glycosidase</keyword>
<dbReference type="InterPro" id="IPR051553">
    <property type="entry name" value="Ran_GTPase-activating"/>
</dbReference>
<dbReference type="PANTHER" id="PTHR45982">
    <property type="entry name" value="REGULATOR OF CHROMOSOME CONDENSATION"/>
    <property type="match status" value="1"/>
</dbReference>
<dbReference type="PANTHER" id="PTHR45982:SF1">
    <property type="entry name" value="REGULATOR OF CHROMOSOME CONDENSATION"/>
    <property type="match status" value="1"/>
</dbReference>
<proteinExistence type="predicted"/>
<dbReference type="GO" id="GO:0000272">
    <property type="term" value="P:polysaccharide catabolic process"/>
    <property type="evidence" value="ECO:0007669"/>
    <property type="project" value="UniProtKB-KW"/>
</dbReference>
<dbReference type="GO" id="GO:0005737">
    <property type="term" value="C:cytoplasm"/>
    <property type="evidence" value="ECO:0007669"/>
    <property type="project" value="TreeGrafter"/>
</dbReference>
<feature type="chain" id="PRO_5038357764" description="Fibronectin type-III domain-containing protein" evidence="3">
    <location>
        <begin position="28"/>
        <end position="1341"/>
    </location>
</feature>
<dbReference type="InterPro" id="IPR036116">
    <property type="entry name" value="FN3_sf"/>
</dbReference>
<dbReference type="InterPro" id="IPR003961">
    <property type="entry name" value="FN3_dom"/>
</dbReference>
<reference evidence="5" key="1">
    <citation type="submission" date="2021-01" db="EMBL/GenBank/DDBJ databases">
        <title>Whole genome shotgun sequence of Virgisporangium aliadipatigenens NBRC 105644.</title>
        <authorList>
            <person name="Komaki H."/>
            <person name="Tamura T."/>
        </authorList>
    </citation>
    <scope>NUCLEOTIDE SEQUENCE</scope>
    <source>
        <strain evidence="5">NBRC 105644</strain>
    </source>
</reference>
<sequence length="1341" mass="133666">MKNLLARFGFVGVSVSGAVLMAAAAFAVVVTEPGPGPTDLKATVGSATVSLSWTPPVGAVSHEVIRDGVVVATRVKATTWSTTSVTNGKTYFYVVRSVDAKGAKTKPSTEVKVTPQAPPPALTGVAVRNQDRQATVTWALPKNTIAQKVRATVNGAVVATVPAQAGVVTVKNLANNVSVLLSLETLNVNGTPSKPVTATLVPTSLVQKSPFGLTPTGGDARVDLVWLPTAGTEQYNLYRDAKLLKSVPGTATTVADTGLKNATVYKYQIQAVVGGQLSALSPAKSVTPLAIPAAPGPLLAQGRNGAVLLTWPAPTDPVAAYELRRGGVKVADIPGTDTTYTDRGLENGLRYTYTLLAQNANRAVGPESAPVSAVPALPPAAPSAPVAVAGDAQVTLTWPAVTGITKWGVLRDGVRVGGIISNALSFVDTSVRNDTTYRYQLVALSGDEQESPPSPVVTATPKAIPPDVPTGLRADVADSEVTLTWRANVPPAARYRLYRDGVQVAETTALTARDAALDNGKAYSFAVTALDGRGVESAPSQAVTATPVATGVDAPTLTAASGHEEALLTFGTASTRAVASWRILRDGAEVLQTTARTLPQRSLTDGKVYRYQVQALYADGGRSALSAVAVAAPLAPWRAVALGSDFACATHADGGVRCWGANGSRQVGDGSTAVSVNGPVIVVGPTGVTKLAAGKAFACAVAGDARLWCWGAVPGASAPALPAVVQGLTGVSAVGAGGSVACAVSAGSVFCWGTSSAGQLGATTTSASPVRITLPAAATDVAVGERHACALLADRTVACWGADDKGQASGAPSANRTGAVRVSGLAGVAQVSAGTDHTCVLTGAPSAGSGAVSCFGAGDAGQLGRPVATGAPSTVDLLPAVAVSAGDRYTCATLLSGQARCFGAGGAGQLGDGAGVDRSAPVPVLNLDTATYVAAGRGASTCALTRDGSLWCFGADRDGQLGLGGFGRATMPSAAIGNLSGATQLVVGTDASCMIRSAAVWCWGPNASGAAGAAPGVPVPTPVKVALPGTSQARSVAVGARTACVNTTTNELYCWGANDSGQAGQASGATVGVSKVALTGVSEAYVGDLATCARKSDGTVWCFGRSDLLGAGLTGQAARSAPAQVVTEAGTPVTGIVLAAMGTRHGCVIDRYAATTAGSGAVWCFGENGSGQVGGTGNATKARKVVGLSGAQAIGAGRAHTCAVVRTTSSVLQCFGANNAGQLGVGDTKDRAAPTTVPAMSSTKVSAAGDVTCVKSPNAQGWCFGAAAQGATGNGMTRAAEASPQVLYIAGGLLPMAAVSTNGATTCALLTSAKVLCWGVRGLASFGEGPASAYPTRPVVD</sequence>
<keyword evidence="6" id="KW-1185">Reference proteome</keyword>
<evidence type="ECO:0000313" key="6">
    <source>
        <dbReference type="Proteomes" id="UP000619260"/>
    </source>
</evidence>
<evidence type="ECO:0000256" key="2">
    <source>
        <dbReference type="ARBA" id="ARBA00023326"/>
    </source>
</evidence>
<dbReference type="Pfam" id="PF00415">
    <property type="entry name" value="RCC1"/>
    <property type="match status" value="2"/>
</dbReference>
<dbReference type="RefSeq" id="WP_203898577.1">
    <property type="nucleotide sequence ID" value="NZ_BOPF01000006.1"/>
</dbReference>